<dbReference type="PANTHER" id="PTHR12243:SF60">
    <property type="entry name" value="SI:CH211-15D5.12-RELATED"/>
    <property type="match status" value="1"/>
</dbReference>
<dbReference type="PROSITE" id="PS51031">
    <property type="entry name" value="BESS"/>
    <property type="match status" value="1"/>
</dbReference>
<protein>
    <recommendedName>
        <fullName evidence="7">MADF domain-containing protein</fullName>
    </recommendedName>
</protein>
<dbReference type="Pfam" id="PF02944">
    <property type="entry name" value="BESS"/>
    <property type="match status" value="1"/>
</dbReference>
<evidence type="ECO:0000259" key="4">
    <source>
        <dbReference type="PROSITE" id="PS51031"/>
    </source>
</evidence>
<evidence type="ECO:0000259" key="3">
    <source>
        <dbReference type="PROSITE" id="PS51029"/>
    </source>
</evidence>
<evidence type="ECO:0000313" key="6">
    <source>
        <dbReference type="Proteomes" id="UP001381693"/>
    </source>
</evidence>
<dbReference type="EMBL" id="JAXCGZ010015252">
    <property type="protein sequence ID" value="KAK7070728.1"/>
    <property type="molecule type" value="Genomic_DNA"/>
</dbReference>
<dbReference type="SMART" id="SM00595">
    <property type="entry name" value="MADF"/>
    <property type="match status" value="1"/>
</dbReference>
<accession>A0AAN8WY87</accession>
<dbReference type="GO" id="GO:0005634">
    <property type="term" value="C:nucleus"/>
    <property type="evidence" value="ECO:0007669"/>
    <property type="project" value="UniProtKB-SubCell"/>
</dbReference>
<dbReference type="PROSITE" id="PS51029">
    <property type="entry name" value="MADF"/>
    <property type="match status" value="1"/>
</dbReference>
<dbReference type="Proteomes" id="UP001381693">
    <property type="component" value="Unassembled WGS sequence"/>
</dbReference>
<feature type="compositionally biased region" description="Basic and acidic residues" evidence="2">
    <location>
        <begin position="251"/>
        <end position="274"/>
    </location>
</feature>
<evidence type="ECO:0008006" key="7">
    <source>
        <dbReference type="Google" id="ProtNLM"/>
    </source>
</evidence>
<dbReference type="InterPro" id="IPR004210">
    <property type="entry name" value="BESS_motif"/>
</dbReference>
<dbReference type="InterPro" id="IPR006578">
    <property type="entry name" value="MADF-dom"/>
</dbReference>
<organism evidence="5 6">
    <name type="scientific">Halocaridina rubra</name>
    <name type="common">Hawaiian red shrimp</name>
    <dbReference type="NCBI Taxonomy" id="373956"/>
    <lineage>
        <taxon>Eukaryota</taxon>
        <taxon>Metazoa</taxon>
        <taxon>Ecdysozoa</taxon>
        <taxon>Arthropoda</taxon>
        <taxon>Crustacea</taxon>
        <taxon>Multicrustacea</taxon>
        <taxon>Malacostraca</taxon>
        <taxon>Eumalacostraca</taxon>
        <taxon>Eucarida</taxon>
        <taxon>Decapoda</taxon>
        <taxon>Pleocyemata</taxon>
        <taxon>Caridea</taxon>
        <taxon>Atyoidea</taxon>
        <taxon>Atyidae</taxon>
        <taxon>Halocaridina</taxon>
    </lineage>
</organism>
<dbReference type="GO" id="GO:0003677">
    <property type="term" value="F:DNA binding"/>
    <property type="evidence" value="ECO:0007669"/>
    <property type="project" value="InterPro"/>
</dbReference>
<proteinExistence type="predicted"/>
<feature type="domain" description="BESS" evidence="4">
    <location>
        <begin position="187"/>
        <end position="226"/>
    </location>
</feature>
<name>A0AAN8WY87_HALRR</name>
<dbReference type="AlphaFoldDB" id="A0AAN8WY87"/>
<reference evidence="5 6" key="1">
    <citation type="submission" date="2023-11" db="EMBL/GenBank/DDBJ databases">
        <title>Halocaridina rubra genome assembly.</title>
        <authorList>
            <person name="Smith C."/>
        </authorList>
    </citation>
    <scope>NUCLEOTIDE SEQUENCE [LARGE SCALE GENOMIC DNA]</scope>
    <source>
        <strain evidence="5">EP-1</strain>
        <tissue evidence="5">Whole</tissue>
    </source>
</reference>
<sequence length="274" mass="31447">MPLPDNESFNITFVQAVEKYKFLYDTTSPQYISRDEQDKAWNCLAEKFSSTGAECKMRWKHLRGGLTRYIKKKQGNSGQAAKLIKQFYLWDEMKFVLPFLKSRIYTGTLALYSDDTADMEDDIVDHEDDIVCETSKVGPEFPRTTKYDPSPQGFITSSRLGRKRPADNSFERAVANFISKKSGEEKGNPDLQFFRSILPDVAGFNALQKRRFKIKVIQFIDDISNEESASRSSSESAYSGSTDYSYQQHPEAQDVIREPAMRMDPRDPDSYSSY</sequence>
<keyword evidence="1" id="KW-0539">Nucleus</keyword>
<evidence type="ECO:0000256" key="1">
    <source>
        <dbReference type="PROSITE-ProRule" id="PRU00371"/>
    </source>
</evidence>
<feature type="region of interest" description="Disordered" evidence="2">
    <location>
        <begin position="141"/>
        <end position="162"/>
    </location>
</feature>
<dbReference type="GO" id="GO:0005667">
    <property type="term" value="C:transcription regulator complex"/>
    <property type="evidence" value="ECO:0007669"/>
    <property type="project" value="TreeGrafter"/>
</dbReference>
<evidence type="ECO:0000256" key="2">
    <source>
        <dbReference type="SAM" id="MobiDB-lite"/>
    </source>
</evidence>
<keyword evidence="6" id="KW-1185">Reference proteome</keyword>
<dbReference type="Pfam" id="PF10545">
    <property type="entry name" value="MADF_DNA_bdg"/>
    <property type="match status" value="1"/>
</dbReference>
<dbReference type="InterPro" id="IPR039353">
    <property type="entry name" value="TF_Adf1"/>
</dbReference>
<feature type="compositionally biased region" description="Low complexity" evidence="2">
    <location>
        <begin position="226"/>
        <end position="245"/>
    </location>
</feature>
<comment type="caution">
    <text evidence="5">The sequence shown here is derived from an EMBL/GenBank/DDBJ whole genome shotgun (WGS) entry which is preliminary data.</text>
</comment>
<dbReference type="GO" id="GO:0006357">
    <property type="term" value="P:regulation of transcription by RNA polymerase II"/>
    <property type="evidence" value="ECO:0007669"/>
    <property type="project" value="TreeGrafter"/>
</dbReference>
<gene>
    <name evidence="5" type="ORF">SK128_023997</name>
</gene>
<evidence type="ECO:0000313" key="5">
    <source>
        <dbReference type="EMBL" id="KAK7070728.1"/>
    </source>
</evidence>
<dbReference type="PANTHER" id="PTHR12243">
    <property type="entry name" value="MADF DOMAIN TRANSCRIPTION FACTOR"/>
    <property type="match status" value="1"/>
</dbReference>
<feature type="region of interest" description="Disordered" evidence="2">
    <location>
        <begin position="225"/>
        <end position="274"/>
    </location>
</feature>
<feature type="domain" description="MADF" evidence="3">
    <location>
        <begin position="12"/>
        <end position="101"/>
    </location>
</feature>
<comment type="subcellular location">
    <subcellularLocation>
        <location evidence="1">Nucleus</location>
    </subcellularLocation>
</comment>